<sequence>MAQTTQTHGKYKGVLVSKTNTKKIYAKLQMQRKKLIQYLVEKLSYIGEACVKIARDNGDYNDITGNLRSSISYVVLNDGEVMSGGNFVAKQVAPGYKKVKRTRKLKDGTVKEYMANVKVGGDGVKGQQEGEALLERLKAKFPWGVVLIVCAGMEYAAFVENVHHKRVLIDAELEAEKLFKQLLGKIVKEA</sequence>
<name>A0A4S2FXH5_9BACT</name>
<comment type="caution">
    <text evidence="1">The sequence shown here is derived from an EMBL/GenBank/DDBJ whole genome shotgun (WGS) entry which is preliminary data.</text>
</comment>
<proteinExistence type="predicted"/>
<evidence type="ECO:0000313" key="2">
    <source>
        <dbReference type="Proteomes" id="UP000306630"/>
    </source>
</evidence>
<evidence type="ECO:0000313" key="1">
    <source>
        <dbReference type="EMBL" id="TGY74167.1"/>
    </source>
</evidence>
<accession>A0A4S2FXH5</accession>
<gene>
    <name evidence="1" type="ORF">E5333_07010</name>
</gene>
<dbReference type="RefSeq" id="WP_135993157.1">
    <property type="nucleotide sequence ID" value="NZ_SRYD01000024.1"/>
</dbReference>
<protein>
    <submittedName>
        <fullName evidence="1">Uncharacterized protein</fullName>
    </submittedName>
</protein>
<dbReference type="Proteomes" id="UP000306630">
    <property type="component" value="Unassembled WGS sequence"/>
</dbReference>
<dbReference type="EMBL" id="SRYD01000024">
    <property type="protein sequence ID" value="TGY74167.1"/>
    <property type="molecule type" value="Genomic_DNA"/>
</dbReference>
<organism evidence="1 2">
    <name type="scientific">Muribaculum intestinale</name>
    <dbReference type="NCBI Taxonomy" id="1796646"/>
    <lineage>
        <taxon>Bacteria</taxon>
        <taxon>Pseudomonadati</taxon>
        <taxon>Bacteroidota</taxon>
        <taxon>Bacteroidia</taxon>
        <taxon>Bacteroidales</taxon>
        <taxon>Muribaculaceae</taxon>
        <taxon>Muribaculum</taxon>
    </lineage>
</organism>
<dbReference type="AlphaFoldDB" id="A0A4S2FXH5"/>
<reference evidence="1 2" key="1">
    <citation type="submission" date="2019-04" db="EMBL/GenBank/DDBJ databases">
        <title>Microbes associate with the intestines of laboratory mice.</title>
        <authorList>
            <person name="Navarre W."/>
            <person name="Wong E."/>
            <person name="Huang K."/>
            <person name="Tropini C."/>
            <person name="Ng K."/>
            <person name="Yu B."/>
        </authorList>
    </citation>
    <scope>NUCLEOTIDE SEQUENCE [LARGE SCALE GENOMIC DNA]</scope>
    <source>
        <strain evidence="1 2">NM06_A21</strain>
    </source>
</reference>